<evidence type="ECO:0000256" key="1">
    <source>
        <dbReference type="SAM" id="Phobius"/>
    </source>
</evidence>
<accession>S5LWH6</accession>
<protein>
    <recommendedName>
        <fullName evidence="4">ABC transporter permease</fullName>
    </recommendedName>
</protein>
<gene>
    <name evidence="2" type="ORF">SDIMI_v3c04250</name>
</gene>
<keyword evidence="1" id="KW-0472">Membrane</keyword>
<dbReference type="HOGENOM" id="CLU_894019_0_0_14"/>
<feature type="transmembrane region" description="Helical" evidence="1">
    <location>
        <begin position="126"/>
        <end position="148"/>
    </location>
</feature>
<proteinExistence type="predicted"/>
<dbReference type="Proteomes" id="UP000014983">
    <property type="component" value="Chromosome"/>
</dbReference>
<keyword evidence="3" id="KW-1185">Reference proteome</keyword>
<feature type="transmembrane region" description="Helical" evidence="1">
    <location>
        <begin position="168"/>
        <end position="187"/>
    </location>
</feature>
<dbReference type="STRING" id="1276221.SDIMI_v3c04250"/>
<dbReference type="PATRIC" id="fig|1276221.3.peg.422"/>
<keyword evidence="1" id="KW-0812">Transmembrane</keyword>
<dbReference type="KEGG" id="sdi:SDIMI_v3c04250"/>
<feature type="transmembrane region" description="Helical" evidence="1">
    <location>
        <begin position="73"/>
        <end position="95"/>
    </location>
</feature>
<organism evidence="2 3">
    <name type="scientific">Spiroplasma diminutum CUAS-1</name>
    <dbReference type="NCBI Taxonomy" id="1276221"/>
    <lineage>
        <taxon>Bacteria</taxon>
        <taxon>Bacillati</taxon>
        <taxon>Mycoplasmatota</taxon>
        <taxon>Mollicutes</taxon>
        <taxon>Entomoplasmatales</taxon>
        <taxon>Spiroplasmataceae</taxon>
        <taxon>Spiroplasma</taxon>
    </lineage>
</organism>
<evidence type="ECO:0008006" key="4">
    <source>
        <dbReference type="Google" id="ProtNLM"/>
    </source>
</evidence>
<dbReference type="RefSeq" id="WP_020836361.1">
    <property type="nucleotide sequence ID" value="NC_021833.1"/>
</dbReference>
<feature type="transmembrane region" description="Helical" evidence="1">
    <location>
        <begin position="17"/>
        <end position="38"/>
    </location>
</feature>
<name>S5LWH6_9MOLU</name>
<dbReference type="InParanoid" id="S5LWH6"/>
<reference evidence="2 3" key="1">
    <citation type="journal article" date="2013" name="Genome Biol. Evol.">
        <title>Comparison of metabolic capacities and inference of gene content evolution in mosquito-associated Spiroplasma diminutum and S. taiwanense.</title>
        <authorList>
            <person name="Lo W.S."/>
            <person name="Ku C."/>
            <person name="Chen L.L."/>
            <person name="Chang T.H."/>
            <person name="Kuo C.H."/>
        </authorList>
    </citation>
    <scope>NUCLEOTIDE SEQUENCE [LARGE SCALE GENOMIC DNA]</scope>
    <source>
        <strain evidence="2 3">CUAS-1</strain>
    </source>
</reference>
<sequence>MKLFNTISSHFKIHWKLIIFITIVWTLIVASIFCLPLLSEGFSIANGSLNKKQWSSSGTGSSTGSMEMIPLGMLYNILFKSLGWVFYGFIILIFVNKMLIREVSSTQISLWMTQPISRFEIVLSKYLTLIIITTLLYLPSFSILIIIGSFAQDSKTALTNMVFGGIQTYLFLLMLTSIIFVIAILLIEKATIFNVVISLSLVYFVLIGILELIILISQSENNFLKVVSNYLGLQIFICEVLPYNFEADLVKHLVYEGFENGRRVEIFIEAISLDKINMALYSTLTIIMSISTIIMGWLSTFLFKKISFNI</sequence>
<evidence type="ECO:0000313" key="3">
    <source>
        <dbReference type="Proteomes" id="UP000014983"/>
    </source>
</evidence>
<dbReference type="AlphaFoldDB" id="S5LWH6"/>
<keyword evidence="1" id="KW-1133">Transmembrane helix</keyword>
<evidence type="ECO:0000313" key="2">
    <source>
        <dbReference type="EMBL" id="AGR42129.1"/>
    </source>
</evidence>
<dbReference type="OrthoDB" id="389508at2"/>
<dbReference type="EMBL" id="CP005076">
    <property type="protein sequence ID" value="AGR42129.1"/>
    <property type="molecule type" value="Genomic_DNA"/>
</dbReference>
<feature type="transmembrane region" description="Helical" evidence="1">
    <location>
        <begin position="279"/>
        <end position="303"/>
    </location>
</feature>
<feature type="transmembrane region" description="Helical" evidence="1">
    <location>
        <begin position="192"/>
        <end position="216"/>
    </location>
</feature>